<dbReference type="PROSITE" id="PS51918">
    <property type="entry name" value="RADICAL_SAM"/>
    <property type="match status" value="1"/>
</dbReference>
<dbReference type="PANTHER" id="PTHR43837">
    <property type="entry name" value="RIBOSOMAL PROTEIN S12 METHYLTHIOTRANSFERASE RIMO"/>
    <property type="match status" value="1"/>
</dbReference>
<evidence type="ECO:0000256" key="7">
    <source>
        <dbReference type="ARBA" id="ARBA00023004"/>
    </source>
</evidence>
<keyword evidence="8 10" id="KW-0411">Iron-sulfur</keyword>
<dbReference type="InterPro" id="IPR005839">
    <property type="entry name" value="Methylthiotransferase"/>
</dbReference>
<dbReference type="SMART" id="SM00729">
    <property type="entry name" value="Elp3"/>
    <property type="match status" value="1"/>
</dbReference>
<dbReference type="SFLD" id="SFLDG01061">
    <property type="entry name" value="methylthiotransferase"/>
    <property type="match status" value="1"/>
</dbReference>
<keyword evidence="15" id="KW-1185">Reference proteome</keyword>
<comment type="subcellular location">
    <subcellularLocation>
        <location evidence="10">Cytoplasm</location>
    </subcellularLocation>
</comment>
<dbReference type="InterPro" id="IPR058240">
    <property type="entry name" value="rSAM_sf"/>
</dbReference>
<dbReference type="InterPro" id="IPR002792">
    <property type="entry name" value="TRAM_dom"/>
</dbReference>
<dbReference type="KEGG" id="kme:H0A61_02582"/>
<dbReference type="CDD" id="cd01335">
    <property type="entry name" value="Radical_SAM"/>
    <property type="match status" value="1"/>
</dbReference>
<evidence type="ECO:0000256" key="1">
    <source>
        <dbReference type="ARBA" id="ARBA00003234"/>
    </source>
</evidence>
<protein>
    <recommendedName>
        <fullName evidence="10">Ribosomal protein uS12 methylthiotransferase RimO</fullName>
        <shortName evidence="10">uS12 MTTase</shortName>
        <shortName evidence="10">uS12 methylthiotransferase</shortName>
        <ecNumber evidence="10">2.8.4.4</ecNumber>
    </recommendedName>
    <alternativeName>
        <fullName evidence="10">Ribosomal protein uS12 (aspartate-C(3))-methylthiotransferase</fullName>
    </alternativeName>
    <alternativeName>
        <fullName evidence="10">Ribosome maturation factor RimO</fullName>
    </alternativeName>
</protein>
<comment type="cofactor">
    <cofactor evidence="10">
        <name>[4Fe-4S] cluster</name>
        <dbReference type="ChEBI" id="CHEBI:49883"/>
    </cofactor>
    <text evidence="10">Binds 2 [4Fe-4S] clusters. One cluster is coordinated with 3 cysteines and an exchangeable S-adenosyl-L-methionine.</text>
</comment>
<evidence type="ECO:0000259" key="13">
    <source>
        <dbReference type="PROSITE" id="PS51918"/>
    </source>
</evidence>
<dbReference type="GO" id="GO:0005829">
    <property type="term" value="C:cytosol"/>
    <property type="evidence" value="ECO:0007669"/>
    <property type="project" value="TreeGrafter"/>
</dbReference>
<evidence type="ECO:0000259" key="12">
    <source>
        <dbReference type="PROSITE" id="PS51449"/>
    </source>
</evidence>
<evidence type="ECO:0000313" key="14">
    <source>
        <dbReference type="EMBL" id="QSQ10183.1"/>
    </source>
</evidence>
<dbReference type="NCBIfam" id="TIGR00089">
    <property type="entry name" value="MiaB/RimO family radical SAM methylthiotransferase"/>
    <property type="match status" value="1"/>
</dbReference>
<gene>
    <name evidence="10 14" type="primary">rimO</name>
    <name evidence="14" type="ORF">H0A61_02582</name>
</gene>
<dbReference type="GO" id="GO:0035599">
    <property type="term" value="F:aspartic acid methylthiotransferase activity"/>
    <property type="evidence" value="ECO:0007669"/>
    <property type="project" value="TreeGrafter"/>
</dbReference>
<comment type="catalytic activity">
    <reaction evidence="9">
        <text>N(6)-dimethylallyladenosine(37) in tRNA + (sulfur carrier)-SH + AH2 + 2 S-adenosyl-L-methionine = 2-methylsulfanyl-N(6)-dimethylallyladenosine(37) in tRNA + (sulfur carrier)-H + 5'-deoxyadenosine + L-methionine + A + S-adenosyl-L-homocysteine + 2 H(+)</text>
        <dbReference type="Rhea" id="RHEA:37067"/>
        <dbReference type="Rhea" id="RHEA-COMP:10375"/>
        <dbReference type="Rhea" id="RHEA-COMP:10376"/>
        <dbReference type="Rhea" id="RHEA-COMP:14737"/>
        <dbReference type="Rhea" id="RHEA-COMP:14739"/>
        <dbReference type="ChEBI" id="CHEBI:13193"/>
        <dbReference type="ChEBI" id="CHEBI:15378"/>
        <dbReference type="ChEBI" id="CHEBI:17319"/>
        <dbReference type="ChEBI" id="CHEBI:17499"/>
        <dbReference type="ChEBI" id="CHEBI:29917"/>
        <dbReference type="ChEBI" id="CHEBI:57844"/>
        <dbReference type="ChEBI" id="CHEBI:57856"/>
        <dbReference type="ChEBI" id="CHEBI:59789"/>
        <dbReference type="ChEBI" id="CHEBI:64428"/>
        <dbReference type="ChEBI" id="CHEBI:74415"/>
        <dbReference type="ChEBI" id="CHEBI:74417"/>
        <dbReference type="EC" id="2.8.4.3"/>
    </reaction>
</comment>
<keyword evidence="14" id="KW-0689">Ribosomal protein</keyword>
<keyword evidence="6 10" id="KW-0479">Metal-binding</keyword>
<evidence type="ECO:0000259" key="11">
    <source>
        <dbReference type="PROSITE" id="PS50926"/>
    </source>
</evidence>
<dbReference type="GO" id="GO:0046872">
    <property type="term" value="F:metal ion binding"/>
    <property type="evidence" value="ECO:0007669"/>
    <property type="project" value="UniProtKB-KW"/>
</dbReference>
<keyword evidence="4 10" id="KW-0808">Transferase</keyword>
<feature type="binding site" evidence="10">
    <location>
        <position position="156"/>
    </location>
    <ligand>
        <name>[4Fe-4S] cluster</name>
        <dbReference type="ChEBI" id="CHEBI:49883"/>
        <label>2</label>
        <note>4Fe-4S-S-AdoMet</note>
    </ligand>
</feature>
<evidence type="ECO:0000256" key="8">
    <source>
        <dbReference type="ARBA" id="ARBA00023014"/>
    </source>
</evidence>
<dbReference type="InterPro" id="IPR020612">
    <property type="entry name" value="Methylthiotransferase_CS"/>
</dbReference>
<proteinExistence type="inferred from homology"/>
<dbReference type="AlphaFoldDB" id="A0A8A0RPJ4"/>
<dbReference type="Gene3D" id="3.80.30.20">
    <property type="entry name" value="tm_1862 like domain"/>
    <property type="match status" value="1"/>
</dbReference>
<evidence type="ECO:0000256" key="4">
    <source>
        <dbReference type="ARBA" id="ARBA00022679"/>
    </source>
</evidence>
<dbReference type="InterPro" id="IPR013848">
    <property type="entry name" value="Methylthiotransferase_N"/>
</dbReference>
<name>A0A8A0RPJ4_9FIRM</name>
<evidence type="ECO:0000256" key="9">
    <source>
        <dbReference type="ARBA" id="ARBA00051425"/>
    </source>
</evidence>
<dbReference type="SFLD" id="SFLDF00274">
    <property type="entry name" value="ribosomal_protein_S12_methylth"/>
    <property type="match status" value="1"/>
</dbReference>
<dbReference type="NCBIfam" id="TIGR01125">
    <property type="entry name" value="30S ribosomal protein S12 methylthiotransferase RimO"/>
    <property type="match status" value="1"/>
</dbReference>
<dbReference type="Gene3D" id="3.40.50.12160">
    <property type="entry name" value="Methylthiotransferase, N-terminal domain"/>
    <property type="match status" value="1"/>
</dbReference>
<dbReference type="InterPro" id="IPR007197">
    <property type="entry name" value="rSAM"/>
</dbReference>
<evidence type="ECO:0000256" key="6">
    <source>
        <dbReference type="ARBA" id="ARBA00022723"/>
    </source>
</evidence>
<dbReference type="FunFam" id="3.80.30.20:FF:000001">
    <property type="entry name" value="tRNA-2-methylthio-N(6)-dimethylallyladenosine synthase 2"/>
    <property type="match status" value="1"/>
</dbReference>
<feature type="domain" description="Radical SAM core" evidence="13">
    <location>
        <begin position="142"/>
        <end position="372"/>
    </location>
</feature>
<feature type="binding site" evidence="10">
    <location>
        <position position="163"/>
    </location>
    <ligand>
        <name>[4Fe-4S] cluster</name>
        <dbReference type="ChEBI" id="CHEBI:49883"/>
        <label>2</label>
        <note>4Fe-4S-S-AdoMet</note>
    </ligand>
</feature>
<keyword evidence="5 10" id="KW-0949">S-adenosyl-L-methionine</keyword>
<dbReference type="Proteomes" id="UP000662904">
    <property type="component" value="Chromosome"/>
</dbReference>
<dbReference type="HAMAP" id="MF_01865">
    <property type="entry name" value="MTTase_RimO"/>
    <property type="match status" value="1"/>
</dbReference>
<feature type="domain" description="TRAM" evidence="11">
    <location>
        <begin position="375"/>
        <end position="442"/>
    </location>
</feature>
<dbReference type="Pfam" id="PF18693">
    <property type="entry name" value="TRAM_2"/>
    <property type="match status" value="1"/>
</dbReference>
<dbReference type="PROSITE" id="PS50926">
    <property type="entry name" value="TRAM"/>
    <property type="match status" value="1"/>
</dbReference>
<comment type="function">
    <text evidence="10">Catalyzes the methylthiolation of an aspartic acid residue of ribosomal protein uS12.</text>
</comment>
<accession>A0A8A0RPJ4</accession>
<dbReference type="GO" id="GO:0005840">
    <property type="term" value="C:ribosome"/>
    <property type="evidence" value="ECO:0007669"/>
    <property type="project" value="UniProtKB-KW"/>
</dbReference>
<dbReference type="FunFam" id="3.40.50.12160:FF:000003">
    <property type="entry name" value="CDK5 regulatory subunit-associated protein 1"/>
    <property type="match status" value="1"/>
</dbReference>
<comment type="similarity">
    <text evidence="10">Belongs to the methylthiotransferase family. RimO subfamily.</text>
</comment>
<dbReference type="InterPro" id="IPR006638">
    <property type="entry name" value="Elp3/MiaA/NifB-like_rSAM"/>
</dbReference>
<dbReference type="PANTHER" id="PTHR43837:SF1">
    <property type="entry name" value="RIBOSOMAL PROTEIN US12 METHYLTHIOTRANSFERASE RIMO"/>
    <property type="match status" value="1"/>
</dbReference>
<feature type="binding site" evidence="10">
    <location>
        <position position="160"/>
    </location>
    <ligand>
        <name>[4Fe-4S] cluster</name>
        <dbReference type="ChEBI" id="CHEBI:49883"/>
        <label>2</label>
        <note>4Fe-4S-S-AdoMet</note>
    </ligand>
</feature>
<dbReference type="PROSITE" id="PS01278">
    <property type="entry name" value="MTTASE_RADICAL"/>
    <property type="match status" value="1"/>
</dbReference>
<feature type="binding site" evidence="10">
    <location>
        <position position="12"/>
    </location>
    <ligand>
        <name>[4Fe-4S] cluster</name>
        <dbReference type="ChEBI" id="CHEBI:49883"/>
        <label>1</label>
    </ligand>
</feature>
<dbReference type="InterPro" id="IPR005840">
    <property type="entry name" value="Ribosomal_uS12_MeSTrfase_RimO"/>
</dbReference>
<dbReference type="InterPro" id="IPR012340">
    <property type="entry name" value="NA-bd_OB-fold"/>
</dbReference>
<keyword evidence="14" id="KW-0687">Ribonucleoprotein</keyword>
<dbReference type="EC" id="2.8.4.4" evidence="10"/>
<dbReference type="SFLD" id="SFLDG01082">
    <property type="entry name" value="B12-binding_domain_containing"/>
    <property type="match status" value="1"/>
</dbReference>
<evidence type="ECO:0000256" key="5">
    <source>
        <dbReference type="ARBA" id="ARBA00022691"/>
    </source>
</evidence>
<dbReference type="InterPro" id="IPR038135">
    <property type="entry name" value="Methylthiotransferase_N_sf"/>
</dbReference>
<feature type="binding site" evidence="10">
    <location>
        <position position="82"/>
    </location>
    <ligand>
        <name>[4Fe-4S] cluster</name>
        <dbReference type="ChEBI" id="CHEBI:49883"/>
        <label>1</label>
    </ligand>
</feature>
<organism evidence="14 15">
    <name type="scientific">Koleobacter methoxysyntrophicus</name>
    <dbReference type="NCBI Taxonomy" id="2751313"/>
    <lineage>
        <taxon>Bacteria</taxon>
        <taxon>Bacillati</taxon>
        <taxon>Bacillota</taxon>
        <taxon>Clostridia</taxon>
        <taxon>Koleobacterales</taxon>
        <taxon>Koleobacteraceae</taxon>
        <taxon>Koleobacter</taxon>
    </lineage>
</organism>
<sequence>MQKKVGVVSLGCDKNLVDTEIMLGILKSEGFEITTLPEEADILIVNTCGFIKSAKQETINTILEFAQYKKNRRNLILIATGCFVQRYKKVLEKEFPEVDVFLGVSDYHYIVNAIKEALKGKKVMKITKPNHFTLDNIPRVRSTSASSAYVKISEGCNNNCSYCVIPKIKGKFKSRPMEAILKEVNELVEQGIKEIIFIGQDTTKYGEDLYGNYKLPLLLQKTAEIKDVGWIRILYCYPDSITDELIDVMANEEKICKYLDIPFQHCSDNILKKMNRSITRKDIEKLIKKLREKIPNITLRSTFIIGFPGETKEHFMELLDFLKENKLDRVGMFTYSREEGTAAAKMPFQVPERIKKIRLNKAMKLQKQISLEKNRQLVGRKFKVLVEGSTEKKGWYYGRSERDAPDIDGFIYFYSQNCSVGDFVMVNILHGLEYDLIGEMEDVYKSS</sequence>
<reference evidence="14" key="1">
    <citation type="submission" date="2020-07" db="EMBL/GenBank/DDBJ databases">
        <title>Koleobacter methoxysyntrophicus gen. nov., sp. nov., a novel anaerobic bacterium isolated from deep subsurface oil field and proposal of Koleobacterales ord. nov. in the phylum Firmicutes.</title>
        <authorList>
            <person name="Sakamoto S."/>
            <person name="Tamaki H."/>
        </authorList>
    </citation>
    <scope>NUCLEOTIDE SEQUENCE</scope>
    <source>
        <strain evidence="14">NRmbB1</strain>
    </source>
</reference>
<dbReference type="PROSITE" id="PS51449">
    <property type="entry name" value="MTTASE_N"/>
    <property type="match status" value="1"/>
</dbReference>
<dbReference type="EMBL" id="CP059066">
    <property type="protein sequence ID" value="QSQ10183.1"/>
    <property type="molecule type" value="Genomic_DNA"/>
</dbReference>
<dbReference type="GO" id="GO:0103039">
    <property type="term" value="F:protein methylthiotransferase activity"/>
    <property type="evidence" value="ECO:0007669"/>
    <property type="project" value="UniProtKB-EC"/>
</dbReference>
<dbReference type="Pfam" id="PF00919">
    <property type="entry name" value="UPF0004"/>
    <property type="match status" value="1"/>
</dbReference>
<evidence type="ECO:0000313" key="15">
    <source>
        <dbReference type="Proteomes" id="UP000662904"/>
    </source>
</evidence>
<evidence type="ECO:0000256" key="10">
    <source>
        <dbReference type="HAMAP-Rule" id="MF_01865"/>
    </source>
</evidence>
<dbReference type="Pfam" id="PF04055">
    <property type="entry name" value="Radical_SAM"/>
    <property type="match status" value="1"/>
</dbReference>
<comment type="function">
    <text evidence="1">Catalyzes the methylthiolation of N6-(dimethylallyl)adenosine (i(6)A), leading to the formation of 2-methylthio-N6-(dimethylallyl)adenosine (ms(2)i(6)A) at position 37 in tRNAs that read codons beginning with uridine.</text>
</comment>
<feature type="domain" description="MTTase N-terminal" evidence="12">
    <location>
        <begin position="3"/>
        <end position="119"/>
    </location>
</feature>
<dbReference type="SFLD" id="SFLDS00029">
    <property type="entry name" value="Radical_SAM"/>
    <property type="match status" value="1"/>
</dbReference>
<dbReference type="RefSeq" id="WP_206707496.1">
    <property type="nucleotide sequence ID" value="NZ_CP059066.1"/>
</dbReference>
<evidence type="ECO:0000256" key="2">
    <source>
        <dbReference type="ARBA" id="ARBA00022485"/>
    </source>
</evidence>
<feature type="binding site" evidence="10">
    <location>
        <position position="48"/>
    </location>
    <ligand>
        <name>[4Fe-4S] cluster</name>
        <dbReference type="ChEBI" id="CHEBI:49883"/>
        <label>1</label>
    </ligand>
</feature>
<keyword evidence="7 10" id="KW-0408">Iron</keyword>
<keyword evidence="2 10" id="KW-0004">4Fe-4S</keyword>
<dbReference type="GO" id="GO:0051539">
    <property type="term" value="F:4 iron, 4 sulfur cluster binding"/>
    <property type="evidence" value="ECO:0007669"/>
    <property type="project" value="UniProtKB-UniRule"/>
</dbReference>
<dbReference type="InterPro" id="IPR023404">
    <property type="entry name" value="rSAM_horseshoe"/>
</dbReference>
<dbReference type="Gene3D" id="2.40.50.140">
    <property type="entry name" value="Nucleic acid-binding proteins"/>
    <property type="match status" value="1"/>
</dbReference>
<evidence type="ECO:0000256" key="3">
    <source>
        <dbReference type="ARBA" id="ARBA00022490"/>
    </source>
</evidence>
<comment type="catalytic activity">
    <reaction evidence="10">
        <text>L-aspartate(89)-[ribosomal protein uS12]-hydrogen + (sulfur carrier)-SH + AH2 + 2 S-adenosyl-L-methionine = 3-methylsulfanyl-L-aspartate(89)-[ribosomal protein uS12]-hydrogen + (sulfur carrier)-H + 5'-deoxyadenosine + L-methionine + A + S-adenosyl-L-homocysteine + 2 H(+)</text>
        <dbReference type="Rhea" id="RHEA:37087"/>
        <dbReference type="Rhea" id="RHEA-COMP:10460"/>
        <dbReference type="Rhea" id="RHEA-COMP:10461"/>
        <dbReference type="Rhea" id="RHEA-COMP:14737"/>
        <dbReference type="Rhea" id="RHEA-COMP:14739"/>
        <dbReference type="ChEBI" id="CHEBI:13193"/>
        <dbReference type="ChEBI" id="CHEBI:15378"/>
        <dbReference type="ChEBI" id="CHEBI:17319"/>
        <dbReference type="ChEBI" id="CHEBI:17499"/>
        <dbReference type="ChEBI" id="CHEBI:29917"/>
        <dbReference type="ChEBI" id="CHEBI:29961"/>
        <dbReference type="ChEBI" id="CHEBI:57844"/>
        <dbReference type="ChEBI" id="CHEBI:57856"/>
        <dbReference type="ChEBI" id="CHEBI:59789"/>
        <dbReference type="ChEBI" id="CHEBI:64428"/>
        <dbReference type="ChEBI" id="CHEBI:73599"/>
        <dbReference type="EC" id="2.8.4.4"/>
    </reaction>
</comment>
<keyword evidence="3 10" id="KW-0963">Cytoplasm</keyword>
<dbReference type="GO" id="GO:0035597">
    <property type="term" value="F:tRNA-2-methylthio-N(6)-dimethylallyladenosine(37) synthase activity"/>
    <property type="evidence" value="ECO:0007669"/>
    <property type="project" value="UniProtKB-EC"/>
</dbReference>
<dbReference type="SUPFAM" id="SSF102114">
    <property type="entry name" value="Radical SAM enzymes"/>
    <property type="match status" value="1"/>
</dbReference>